<organism evidence="2 3">
    <name type="scientific">Vagococcus proximus</name>
    <dbReference type="NCBI Taxonomy" id="2991417"/>
    <lineage>
        <taxon>Bacteria</taxon>
        <taxon>Bacillati</taxon>
        <taxon>Bacillota</taxon>
        <taxon>Bacilli</taxon>
        <taxon>Lactobacillales</taxon>
        <taxon>Enterococcaceae</taxon>
        <taxon>Vagococcus</taxon>
    </lineage>
</organism>
<feature type="compositionally biased region" description="Low complexity" evidence="1">
    <location>
        <begin position="146"/>
        <end position="159"/>
    </location>
</feature>
<dbReference type="Gene3D" id="3.10.450.50">
    <property type="match status" value="1"/>
</dbReference>
<feature type="compositionally biased region" description="Basic and acidic residues" evidence="1">
    <location>
        <begin position="129"/>
        <end position="145"/>
    </location>
</feature>
<reference evidence="2" key="1">
    <citation type="submission" date="2022-10" db="EMBL/GenBank/DDBJ databases">
        <title>Vagococcus sp. isolated from poultry meat.</title>
        <authorList>
            <person name="Johansson P."/>
            <person name="Bjorkroth J."/>
        </authorList>
    </citation>
    <scope>NUCLEOTIDE SEQUENCE</scope>
    <source>
        <strain evidence="2">PNs007</strain>
    </source>
</reference>
<dbReference type="Pfam" id="PF02810">
    <property type="entry name" value="SEC-C"/>
    <property type="match status" value="1"/>
</dbReference>
<feature type="region of interest" description="Disordered" evidence="1">
    <location>
        <begin position="124"/>
        <end position="159"/>
    </location>
</feature>
<accession>A0ABT5X0F3</accession>
<name>A0ABT5X0F3_9ENTE</name>
<dbReference type="InterPro" id="IPR004027">
    <property type="entry name" value="SEC_C_motif"/>
</dbReference>
<comment type="caution">
    <text evidence="2">The sequence shown here is derived from an EMBL/GenBank/DDBJ whole genome shotgun (WGS) entry which is preliminary data.</text>
</comment>
<gene>
    <name evidence="2" type="ORF">OL233_04195</name>
</gene>
<protein>
    <submittedName>
        <fullName evidence="2">SEC-C metal-binding domain-containing protein</fullName>
    </submittedName>
</protein>
<dbReference type="Proteomes" id="UP001147148">
    <property type="component" value="Unassembled WGS sequence"/>
</dbReference>
<sequence length="215" mass="24095">MAQKVFSEKKMANVVTQSNEWFAEYKTSTQFKNLTASEQKNSEAIILTFSEWMYREELRSGKEWTGASVENVLVTVLPKEMSNYSEVAGELVAVLSSYFDFLTTVGNIKNGETLTRKLEKLPTSVSNEVKTEEAPKQEVKKEEPVKTTTSAKKAKSSSSDYSTDEIQRFNRFVMGESITKINTNKAVPQTNNVSVGRNDLCPCGSGKKYKKCHGK</sequence>
<evidence type="ECO:0000313" key="3">
    <source>
        <dbReference type="Proteomes" id="UP001147148"/>
    </source>
</evidence>
<proteinExistence type="predicted"/>
<dbReference type="RefSeq" id="WP_275471110.1">
    <property type="nucleotide sequence ID" value="NZ_JAPDSH010000002.1"/>
</dbReference>
<evidence type="ECO:0000256" key="1">
    <source>
        <dbReference type="SAM" id="MobiDB-lite"/>
    </source>
</evidence>
<dbReference type="EMBL" id="JAPDSH010000002">
    <property type="protein sequence ID" value="MDF0479482.1"/>
    <property type="molecule type" value="Genomic_DNA"/>
</dbReference>
<dbReference type="SUPFAM" id="SSF103642">
    <property type="entry name" value="Sec-C motif"/>
    <property type="match status" value="1"/>
</dbReference>
<keyword evidence="3" id="KW-1185">Reference proteome</keyword>
<evidence type="ECO:0000313" key="2">
    <source>
        <dbReference type="EMBL" id="MDF0479482.1"/>
    </source>
</evidence>